<evidence type="ECO:0000313" key="2">
    <source>
        <dbReference type="Proteomes" id="UP000887159"/>
    </source>
</evidence>
<sequence>MAENVSAEQNSGLQETVAFSIALDESKGVIDVAHLAVIARYSDKNRIYEELCGMIPLSEARESEYGDLPLYSHVLWLSRGNVLNSVSVDGRCLRRGYTSMNEYGCGSLVVKLLDRGRLVTSSSPVPLKTRPVGQQCMLNQSRAQTSSHWYGAVVRRGGASSGVILVT</sequence>
<organism evidence="1 2">
    <name type="scientific">Trichonephila clavipes</name>
    <name type="common">Golden silk orbweaver</name>
    <name type="synonym">Nephila clavipes</name>
    <dbReference type="NCBI Taxonomy" id="2585209"/>
    <lineage>
        <taxon>Eukaryota</taxon>
        <taxon>Metazoa</taxon>
        <taxon>Ecdysozoa</taxon>
        <taxon>Arthropoda</taxon>
        <taxon>Chelicerata</taxon>
        <taxon>Arachnida</taxon>
        <taxon>Araneae</taxon>
        <taxon>Araneomorphae</taxon>
        <taxon>Entelegynae</taxon>
        <taxon>Araneoidea</taxon>
        <taxon>Nephilidae</taxon>
        <taxon>Trichonephila</taxon>
    </lineage>
</organism>
<name>A0A8X6RZ92_TRICX</name>
<dbReference type="AlphaFoldDB" id="A0A8X6RZ92"/>
<protein>
    <submittedName>
        <fullName evidence="1">Uncharacterized protein</fullName>
    </submittedName>
</protein>
<dbReference type="PANTHER" id="PTHR45913:SF5">
    <property type="entry name" value="GENERAL TRANSCRIPTION FACTOR II-I REPEAT DOMAIN-CONTAINING PROTEIN 2A-LIKE PROTEIN"/>
    <property type="match status" value="1"/>
</dbReference>
<dbReference type="EMBL" id="BMAU01021243">
    <property type="protein sequence ID" value="GFY03914.1"/>
    <property type="molecule type" value="Genomic_DNA"/>
</dbReference>
<evidence type="ECO:0000313" key="1">
    <source>
        <dbReference type="EMBL" id="GFY03914.1"/>
    </source>
</evidence>
<dbReference type="Proteomes" id="UP000887159">
    <property type="component" value="Unassembled WGS sequence"/>
</dbReference>
<gene>
    <name evidence="1" type="ORF">TNCV_1196931</name>
</gene>
<reference evidence="1" key="1">
    <citation type="submission" date="2020-08" db="EMBL/GenBank/DDBJ databases">
        <title>Multicomponent nature underlies the extraordinary mechanical properties of spider dragline silk.</title>
        <authorList>
            <person name="Kono N."/>
            <person name="Nakamura H."/>
            <person name="Mori M."/>
            <person name="Yoshida Y."/>
            <person name="Ohtoshi R."/>
            <person name="Malay A.D."/>
            <person name="Moran D.A.P."/>
            <person name="Tomita M."/>
            <person name="Numata K."/>
            <person name="Arakawa K."/>
        </authorList>
    </citation>
    <scope>NUCLEOTIDE SEQUENCE</scope>
</reference>
<comment type="caution">
    <text evidence="1">The sequence shown here is derived from an EMBL/GenBank/DDBJ whole genome shotgun (WGS) entry which is preliminary data.</text>
</comment>
<keyword evidence="2" id="KW-1185">Reference proteome</keyword>
<accession>A0A8X6RZ92</accession>
<proteinExistence type="predicted"/>
<dbReference type="PANTHER" id="PTHR45913">
    <property type="entry name" value="EPM2A-INTERACTING PROTEIN 1"/>
    <property type="match status" value="1"/>
</dbReference>